<name>A0A0G3GVA5_9CORY</name>
<reference evidence="2 3" key="1">
    <citation type="journal article" date="2015" name="Genome Announc.">
        <title>Complete Genome Sequence of the Type Strain Corynebacterium mustelae DSM 45274, Isolated from Various Tissues of a Male Ferret with Lethal Sepsis.</title>
        <authorList>
            <person name="Ruckert C."/>
            <person name="Eimer J."/>
            <person name="Winkler A."/>
            <person name="Tauch A."/>
        </authorList>
    </citation>
    <scope>NUCLEOTIDE SEQUENCE [LARGE SCALE GENOMIC DNA]</scope>
    <source>
        <strain evidence="2 3">DSM 45274</strain>
    </source>
</reference>
<feature type="transmembrane region" description="Helical" evidence="1">
    <location>
        <begin position="58"/>
        <end position="76"/>
    </location>
</feature>
<proteinExistence type="predicted"/>
<reference evidence="3" key="2">
    <citation type="submission" date="2015-05" db="EMBL/GenBank/DDBJ databases">
        <title>Complete genome sequence of Corynebacterium mustelae DSM 45274, isolated from various tissues of a male ferret with lethal sepsis.</title>
        <authorList>
            <person name="Ruckert C."/>
            <person name="Albersmeier A."/>
            <person name="Winkler A."/>
            <person name="Tauch A."/>
        </authorList>
    </citation>
    <scope>NUCLEOTIDE SEQUENCE [LARGE SCALE GENOMIC DNA]</scope>
    <source>
        <strain evidence="3">DSM 45274</strain>
    </source>
</reference>
<sequence>MSQTDPAMNCTEPNFSEEGNNSGIPAISHPVFVAKDATETAIPARAKPTRQPATRHQLIYETVAGLFGFLGVMLGIETGYRLVSTQPILLHIVLLFACWGLVVVLWRTSRTFRSGTNGKR</sequence>
<evidence type="ECO:0000313" key="3">
    <source>
        <dbReference type="Proteomes" id="UP000035199"/>
    </source>
</evidence>
<keyword evidence="1" id="KW-0472">Membrane</keyword>
<dbReference type="STRING" id="571915.CMUST_03750"/>
<dbReference type="PATRIC" id="fig|571915.4.peg.801"/>
<dbReference type="KEGG" id="cmv:CMUST_03750"/>
<gene>
    <name evidence="2" type="ORF">CMUST_03750</name>
</gene>
<evidence type="ECO:0000256" key="1">
    <source>
        <dbReference type="SAM" id="Phobius"/>
    </source>
</evidence>
<dbReference type="RefSeq" id="WP_047261379.1">
    <property type="nucleotide sequence ID" value="NZ_CP011542.1"/>
</dbReference>
<feature type="transmembrane region" description="Helical" evidence="1">
    <location>
        <begin position="88"/>
        <end position="106"/>
    </location>
</feature>
<dbReference type="Proteomes" id="UP000035199">
    <property type="component" value="Chromosome"/>
</dbReference>
<protein>
    <submittedName>
        <fullName evidence="2">Uncharacterized protein</fullName>
    </submittedName>
</protein>
<dbReference type="EMBL" id="CP011542">
    <property type="protein sequence ID" value="AKK05094.1"/>
    <property type="molecule type" value="Genomic_DNA"/>
</dbReference>
<organism evidence="2 3">
    <name type="scientific">Corynebacterium mustelae</name>
    <dbReference type="NCBI Taxonomy" id="571915"/>
    <lineage>
        <taxon>Bacteria</taxon>
        <taxon>Bacillati</taxon>
        <taxon>Actinomycetota</taxon>
        <taxon>Actinomycetes</taxon>
        <taxon>Mycobacteriales</taxon>
        <taxon>Corynebacteriaceae</taxon>
        <taxon>Corynebacterium</taxon>
    </lineage>
</organism>
<evidence type="ECO:0000313" key="2">
    <source>
        <dbReference type="EMBL" id="AKK05094.1"/>
    </source>
</evidence>
<keyword evidence="1" id="KW-1133">Transmembrane helix</keyword>
<keyword evidence="1" id="KW-0812">Transmembrane</keyword>
<accession>A0A0G3GVA5</accession>
<dbReference type="AlphaFoldDB" id="A0A0G3GVA5"/>
<keyword evidence="3" id="KW-1185">Reference proteome</keyword>